<reference evidence="2" key="1">
    <citation type="submission" date="2021-03" db="EMBL/GenBank/DDBJ databases">
        <authorList>
            <consortium name="Genoscope - CEA"/>
            <person name="William W."/>
        </authorList>
    </citation>
    <scope>NUCLEOTIDE SEQUENCE</scope>
    <source>
        <strain evidence="2">Doubled-haploid Pahang</strain>
    </source>
</reference>
<gene>
    <name evidence="2" type="ORF">GSMUA_316470.1</name>
</gene>
<dbReference type="EMBL" id="HG996476">
    <property type="protein sequence ID" value="CAG1853421.1"/>
    <property type="molecule type" value="Genomic_DNA"/>
</dbReference>
<name>A0A804KVU2_MUSAM</name>
<accession>A0A804KVU2</accession>
<evidence type="ECO:0000313" key="3">
    <source>
        <dbReference type="EnsemblPlants" id="Ma10_p13560.1"/>
    </source>
</evidence>
<evidence type="ECO:0000256" key="1">
    <source>
        <dbReference type="SAM" id="MobiDB-lite"/>
    </source>
</evidence>
<feature type="compositionally biased region" description="Basic residues" evidence="1">
    <location>
        <begin position="115"/>
        <end position="128"/>
    </location>
</feature>
<dbReference type="AlphaFoldDB" id="A0A804KVU2"/>
<dbReference type="OrthoDB" id="749576at2759"/>
<dbReference type="PANTHER" id="PTHR35304">
    <property type="entry name" value="OS05G0120300 PROTEIN-RELATED"/>
    <property type="match status" value="1"/>
</dbReference>
<dbReference type="Proteomes" id="UP000012960">
    <property type="component" value="Unplaced"/>
</dbReference>
<protein>
    <submittedName>
        <fullName evidence="2">(wild Malaysian banana) hypothetical protein</fullName>
    </submittedName>
</protein>
<sequence>MSFGSKSSVSCADARWPVRPSYKWPESDAEFVKSMAGRRGERGSHRDGRKKWSPSPMVVDSYSCRQMYLRSYTFSKEETVTEKARQCLGKVKGRAALLFPFLQQNSESGNEMHGRNSRRKKKKKKKKGCGTNRKLREISYSALFSIFYRLLLCTAGVEVADRK</sequence>
<dbReference type="EnsemblPlants" id="Ma10_t13560.1">
    <property type="protein sequence ID" value="Ma10_p13560.1"/>
    <property type="gene ID" value="Ma10_g13560"/>
</dbReference>
<feature type="region of interest" description="Disordered" evidence="1">
    <location>
        <begin position="106"/>
        <end position="130"/>
    </location>
</feature>
<evidence type="ECO:0000313" key="2">
    <source>
        <dbReference type="EMBL" id="CAG1853421.1"/>
    </source>
</evidence>
<keyword evidence="4" id="KW-1185">Reference proteome</keyword>
<feature type="region of interest" description="Disordered" evidence="1">
    <location>
        <begin position="35"/>
        <end position="54"/>
    </location>
</feature>
<proteinExistence type="predicted"/>
<dbReference type="Gramene" id="Ma10_t13560.1">
    <property type="protein sequence ID" value="Ma10_p13560.1"/>
    <property type="gene ID" value="Ma10_g13560"/>
</dbReference>
<dbReference type="PANTHER" id="PTHR35304:SF1">
    <property type="entry name" value="OS05G0120300 PROTEIN"/>
    <property type="match status" value="1"/>
</dbReference>
<evidence type="ECO:0000313" key="4">
    <source>
        <dbReference type="Proteomes" id="UP000012960"/>
    </source>
</evidence>
<dbReference type="OMA" id="YTHENTA"/>
<reference evidence="3" key="2">
    <citation type="submission" date="2021-05" db="UniProtKB">
        <authorList>
            <consortium name="EnsemblPlants"/>
        </authorList>
    </citation>
    <scope>IDENTIFICATION</scope>
    <source>
        <strain evidence="3">subsp. malaccensis</strain>
    </source>
</reference>
<organism evidence="3 4">
    <name type="scientific">Musa acuminata subsp. malaccensis</name>
    <name type="common">Wild banana</name>
    <name type="synonym">Musa malaccensis</name>
    <dbReference type="NCBI Taxonomy" id="214687"/>
    <lineage>
        <taxon>Eukaryota</taxon>
        <taxon>Viridiplantae</taxon>
        <taxon>Streptophyta</taxon>
        <taxon>Embryophyta</taxon>
        <taxon>Tracheophyta</taxon>
        <taxon>Spermatophyta</taxon>
        <taxon>Magnoliopsida</taxon>
        <taxon>Liliopsida</taxon>
        <taxon>Zingiberales</taxon>
        <taxon>Musaceae</taxon>
        <taxon>Musa</taxon>
    </lineage>
</organism>